<reference evidence="2 3" key="1">
    <citation type="journal article" date="2024" name="Ann. Entomol. Soc. Am.">
        <title>Genomic analyses of the southern and eastern yellowjacket wasps (Hymenoptera: Vespidae) reveal evolutionary signatures of social life.</title>
        <authorList>
            <person name="Catto M.A."/>
            <person name="Caine P.B."/>
            <person name="Orr S.E."/>
            <person name="Hunt B.G."/>
            <person name="Goodisman M.A.D."/>
        </authorList>
    </citation>
    <scope>NUCLEOTIDE SEQUENCE [LARGE SCALE GENOMIC DNA]</scope>
    <source>
        <strain evidence="2">233</strain>
        <tissue evidence="2">Head and thorax</tissue>
    </source>
</reference>
<dbReference type="EMBL" id="JAUDFV010000157">
    <property type="protein sequence ID" value="KAL2714047.1"/>
    <property type="molecule type" value="Genomic_DNA"/>
</dbReference>
<organism evidence="2 3">
    <name type="scientific">Vespula squamosa</name>
    <name type="common">Southern yellow jacket</name>
    <name type="synonym">Wasp</name>
    <dbReference type="NCBI Taxonomy" id="30214"/>
    <lineage>
        <taxon>Eukaryota</taxon>
        <taxon>Metazoa</taxon>
        <taxon>Ecdysozoa</taxon>
        <taxon>Arthropoda</taxon>
        <taxon>Hexapoda</taxon>
        <taxon>Insecta</taxon>
        <taxon>Pterygota</taxon>
        <taxon>Neoptera</taxon>
        <taxon>Endopterygota</taxon>
        <taxon>Hymenoptera</taxon>
        <taxon>Apocrita</taxon>
        <taxon>Aculeata</taxon>
        <taxon>Vespoidea</taxon>
        <taxon>Vespidae</taxon>
        <taxon>Vespinae</taxon>
        <taxon>Vespula</taxon>
    </lineage>
</organism>
<feature type="compositionally biased region" description="Basic and acidic residues" evidence="1">
    <location>
        <begin position="98"/>
        <end position="113"/>
    </location>
</feature>
<keyword evidence="3" id="KW-1185">Reference proteome</keyword>
<evidence type="ECO:0000313" key="2">
    <source>
        <dbReference type="EMBL" id="KAL2714047.1"/>
    </source>
</evidence>
<feature type="region of interest" description="Disordered" evidence="1">
    <location>
        <begin position="86"/>
        <end position="128"/>
    </location>
</feature>
<dbReference type="AlphaFoldDB" id="A0ABD2A088"/>
<dbReference type="Proteomes" id="UP001607302">
    <property type="component" value="Unassembled WGS sequence"/>
</dbReference>
<accession>A0ABD2A088</accession>
<protein>
    <submittedName>
        <fullName evidence="2">Uncharacterized protein</fullName>
    </submittedName>
</protein>
<gene>
    <name evidence="2" type="ORF">V1478_016604</name>
</gene>
<comment type="caution">
    <text evidence="2">The sequence shown here is derived from an EMBL/GenBank/DDBJ whole genome shotgun (WGS) entry which is preliminary data.</text>
</comment>
<evidence type="ECO:0000313" key="3">
    <source>
        <dbReference type="Proteomes" id="UP001607302"/>
    </source>
</evidence>
<name>A0ABD2A088_VESSQ</name>
<feature type="compositionally biased region" description="Acidic residues" evidence="1">
    <location>
        <begin position="114"/>
        <end position="128"/>
    </location>
</feature>
<proteinExistence type="predicted"/>
<feature type="region of interest" description="Disordered" evidence="1">
    <location>
        <begin position="28"/>
        <end position="73"/>
    </location>
</feature>
<sequence>MAKIAKVRGKQESLKSLRDLKVENYKGRRANGKFAKVSGIPTSGQDLGSESPRLRETSRRSSRRRVPEDGTLLRAYERGQRSFFRRRKGTVAAAVATTKEDAKAKEEERKKEKEEDEDENEEVGEEGE</sequence>
<evidence type="ECO:0000256" key="1">
    <source>
        <dbReference type="SAM" id="MobiDB-lite"/>
    </source>
</evidence>